<evidence type="ECO:0000313" key="2">
    <source>
        <dbReference type="Proteomes" id="UP000236248"/>
    </source>
</evidence>
<protein>
    <submittedName>
        <fullName evidence="1">Uncharacterized protein</fullName>
    </submittedName>
</protein>
<gene>
    <name evidence="1" type="ORF">NCAV_1718</name>
</gene>
<dbReference type="Proteomes" id="UP000236248">
    <property type="component" value="Chromosome NCAV"/>
</dbReference>
<organism evidence="1 2">
    <name type="scientific">Candidatus Nitrosocaldus cavascurensis</name>
    <dbReference type="NCBI Taxonomy" id="2058097"/>
    <lineage>
        <taxon>Archaea</taxon>
        <taxon>Nitrososphaerota</taxon>
        <taxon>Nitrososphaeria</taxon>
        <taxon>Candidatus Nitrosocaldales</taxon>
        <taxon>Candidatus Nitrosocaldaceae</taxon>
        <taxon>Candidatus Nitrosocaldus</taxon>
    </lineage>
</organism>
<name>A0A2K5ATC2_9ARCH</name>
<dbReference type="AlphaFoldDB" id="A0A2K5ATC2"/>
<evidence type="ECO:0000313" key="1">
    <source>
        <dbReference type="EMBL" id="SPC34881.1"/>
    </source>
</evidence>
<reference evidence="2" key="1">
    <citation type="submission" date="2018-01" db="EMBL/GenBank/DDBJ databases">
        <authorList>
            <person name="Kerou L M."/>
        </authorList>
    </citation>
    <scope>NUCLEOTIDE SEQUENCE [LARGE SCALE GENOMIC DNA]</scope>
    <source>
        <strain evidence="2">SCU2</strain>
    </source>
</reference>
<accession>A0A2K5ATC2</accession>
<dbReference type="KEGG" id="ncv:NCAV_1718"/>
<sequence>MSNNKVTHGNDTYADDDLRRRMLWDALQGALSMLGESSMKAIIHHLSKRGVSINNISIKELEVVLYSLFGDGANVIMREMYKRLEKEEHPELVLDDASAAA</sequence>
<proteinExistence type="predicted"/>
<keyword evidence="2" id="KW-1185">Reference proteome</keyword>
<dbReference type="EMBL" id="LT981265">
    <property type="protein sequence ID" value="SPC34881.1"/>
    <property type="molecule type" value="Genomic_DNA"/>
</dbReference>